<accession>A0AAD8M061</accession>
<dbReference type="Proteomes" id="UP001237642">
    <property type="component" value="Unassembled WGS sequence"/>
</dbReference>
<reference evidence="1" key="2">
    <citation type="submission" date="2023-05" db="EMBL/GenBank/DDBJ databases">
        <authorList>
            <person name="Schelkunov M.I."/>
        </authorList>
    </citation>
    <scope>NUCLEOTIDE SEQUENCE</scope>
    <source>
        <strain evidence="1">Hsosn_3</strain>
        <tissue evidence="1">Leaf</tissue>
    </source>
</reference>
<dbReference type="PANTHER" id="PTHR35461:SF3">
    <property type="entry name" value="OVATE DOMAIN-CONTAINING PROTEIN"/>
    <property type="match status" value="1"/>
</dbReference>
<dbReference type="PANTHER" id="PTHR35461">
    <property type="entry name" value="BNAANNG14610D PROTEIN"/>
    <property type="match status" value="1"/>
</dbReference>
<protein>
    <recommendedName>
        <fullName evidence="3">OVATE domain-containing protein</fullName>
    </recommendedName>
</protein>
<evidence type="ECO:0008006" key="3">
    <source>
        <dbReference type="Google" id="ProtNLM"/>
    </source>
</evidence>
<comment type="caution">
    <text evidence="1">The sequence shown here is derived from an EMBL/GenBank/DDBJ whole genome shotgun (WGS) entry which is preliminary data.</text>
</comment>
<gene>
    <name evidence="1" type="ORF">POM88_048008</name>
</gene>
<sequence>MFLKISLSNTRKFLTRTIQSVKSFFHEATYQRLPKTPPVMPFSCIGRHGLDKTLSQSYRELDKFYTDFTNLYDSKKTGNENTSSTCIKGFGHASLARSEDCDQMEECTRDDQKKKRIGEETLPNTCKSVVTREERRCLVARKLKELEGMDLSNVENAMDIEEVLHYYSHLTSPVYLEIFDQFFVNIYADLFKHFSRQRLSFQTGHLKS</sequence>
<organism evidence="1 2">
    <name type="scientific">Heracleum sosnowskyi</name>
    <dbReference type="NCBI Taxonomy" id="360622"/>
    <lineage>
        <taxon>Eukaryota</taxon>
        <taxon>Viridiplantae</taxon>
        <taxon>Streptophyta</taxon>
        <taxon>Embryophyta</taxon>
        <taxon>Tracheophyta</taxon>
        <taxon>Spermatophyta</taxon>
        <taxon>Magnoliopsida</taxon>
        <taxon>eudicotyledons</taxon>
        <taxon>Gunneridae</taxon>
        <taxon>Pentapetalae</taxon>
        <taxon>asterids</taxon>
        <taxon>campanulids</taxon>
        <taxon>Apiales</taxon>
        <taxon>Apiaceae</taxon>
        <taxon>Apioideae</taxon>
        <taxon>apioid superclade</taxon>
        <taxon>Tordylieae</taxon>
        <taxon>Tordyliinae</taxon>
        <taxon>Heracleum</taxon>
    </lineage>
</organism>
<proteinExistence type="predicted"/>
<name>A0AAD8M061_9APIA</name>
<keyword evidence="2" id="KW-1185">Reference proteome</keyword>
<evidence type="ECO:0000313" key="1">
    <source>
        <dbReference type="EMBL" id="KAK1354752.1"/>
    </source>
</evidence>
<reference evidence="1" key="1">
    <citation type="submission" date="2023-02" db="EMBL/GenBank/DDBJ databases">
        <title>Genome of toxic invasive species Heracleum sosnowskyi carries increased number of genes despite the absence of recent whole-genome duplications.</title>
        <authorList>
            <person name="Schelkunov M."/>
            <person name="Shtratnikova V."/>
            <person name="Makarenko M."/>
            <person name="Klepikova A."/>
            <person name="Omelchenko D."/>
            <person name="Novikova G."/>
            <person name="Obukhova E."/>
            <person name="Bogdanov V."/>
            <person name="Penin A."/>
            <person name="Logacheva M."/>
        </authorList>
    </citation>
    <scope>NUCLEOTIDE SEQUENCE</scope>
    <source>
        <strain evidence="1">Hsosn_3</strain>
        <tissue evidence="1">Leaf</tissue>
    </source>
</reference>
<dbReference type="EMBL" id="JAUIZM010000011">
    <property type="protein sequence ID" value="KAK1354752.1"/>
    <property type="molecule type" value="Genomic_DNA"/>
</dbReference>
<evidence type="ECO:0000313" key="2">
    <source>
        <dbReference type="Proteomes" id="UP001237642"/>
    </source>
</evidence>
<dbReference type="AlphaFoldDB" id="A0AAD8M061"/>